<accession>A0A8T3ABP8</accession>
<gene>
    <name evidence="1" type="ORF">KFK09_023557</name>
</gene>
<sequence>MRSLTCSRGRFSIRKTAQFTRSASTRYGRLSSLVRSALDAEEGGVPQGHVSLQKKKPAHGLGFLGGSTVALPNSLDTRQDSEGIAAQEALAVVASGSGLHGVSNLAFWISRMRIVSWIHARSSNCNF</sequence>
<organism evidence="1 2">
    <name type="scientific">Dendrobium nobile</name>
    <name type="common">Orchid</name>
    <dbReference type="NCBI Taxonomy" id="94219"/>
    <lineage>
        <taxon>Eukaryota</taxon>
        <taxon>Viridiplantae</taxon>
        <taxon>Streptophyta</taxon>
        <taxon>Embryophyta</taxon>
        <taxon>Tracheophyta</taxon>
        <taxon>Spermatophyta</taxon>
        <taxon>Magnoliopsida</taxon>
        <taxon>Liliopsida</taxon>
        <taxon>Asparagales</taxon>
        <taxon>Orchidaceae</taxon>
        <taxon>Epidendroideae</taxon>
        <taxon>Malaxideae</taxon>
        <taxon>Dendrobiinae</taxon>
        <taxon>Dendrobium</taxon>
    </lineage>
</organism>
<proteinExistence type="predicted"/>
<reference evidence="1" key="1">
    <citation type="journal article" date="2022" name="Front. Genet.">
        <title>Chromosome-Scale Assembly of the Dendrobium nobile Genome Provides Insights Into the Molecular Mechanism of the Biosynthesis of the Medicinal Active Ingredient of Dendrobium.</title>
        <authorList>
            <person name="Xu Q."/>
            <person name="Niu S.-C."/>
            <person name="Li K.-L."/>
            <person name="Zheng P.-J."/>
            <person name="Zhang X.-J."/>
            <person name="Jia Y."/>
            <person name="Liu Y."/>
            <person name="Niu Y.-X."/>
            <person name="Yu L.-H."/>
            <person name="Chen D.-F."/>
            <person name="Zhang G.-Q."/>
        </authorList>
    </citation>
    <scope>NUCLEOTIDE SEQUENCE</scope>
    <source>
        <tissue evidence="1">Leaf</tissue>
    </source>
</reference>
<name>A0A8T3ABP8_DENNO</name>
<keyword evidence="2" id="KW-1185">Reference proteome</keyword>
<evidence type="ECO:0000313" key="2">
    <source>
        <dbReference type="Proteomes" id="UP000829196"/>
    </source>
</evidence>
<evidence type="ECO:0000313" key="1">
    <source>
        <dbReference type="EMBL" id="KAI0493441.1"/>
    </source>
</evidence>
<dbReference type="AlphaFoldDB" id="A0A8T3ABP8"/>
<comment type="caution">
    <text evidence="1">The sequence shown here is derived from an EMBL/GenBank/DDBJ whole genome shotgun (WGS) entry which is preliminary data.</text>
</comment>
<protein>
    <submittedName>
        <fullName evidence="1">Uncharacterized protein</fullName>
    </submittedName>
</protein>
<dbReference type="EMBL" id="JAGYWB010000017">
    <property type="protein sequence ID" value="KAI0493441.1"/>
    <property type="molecule type" value="Genomic_DNA"/>
</dbReference>
<dbReference type="Proteomes" id="UP000829196">
    <property type="component" value="Unassembled WGS sequence"/>
</dbReference>